<dbReference type="InterPro" id="IPR011701">
    <property type="entry name" value="MFS"/>
</dbReference>
<evidence type="ECO:0000313" key="9">
    <source>
        <dbReference type="Proteomes" id="UP000703269"/>
    </source>
</evidence>
<evidence type="ECO:0000313" key="8">
    <source>
        <dbReference type="EMBL" id="GJE97737.1"/>
    </source>
</evidence>
<dbReference type="GO" id="GO:0016020">
    <property type="term" value="C:membrane"/>
    <property type="evidence" value="ECO:0007669"/>
    <property type="project" value="UniProtKB-SubCell"/>
</dbReference>
<keyword evidence="5 7" id="KW-0472">Membrane</keyword>
<feature type="transmembrane region" description="Helical" evidence="7">
    <location>
        <begin position="92"/>
        <end position="112"/>
    </location>
</feature>
<feature type="transmembrane region" description="Helical" evidence="7">
    <location>
        <begin position="319"/>
        <end position="339"/>
    </location>
</feature>
<evidence type="ECO:0000256" key="7">
    <source>
        <dbReference type="SAM" id="Phobius"/>
    </source>
</evidence>
<feature type="compositionally biased region" description="Basic and acidic residues" evidence="6">
    <location>
        <begin position="1"/>
        <end position="16"/>
    </location>
</feature>
<organism evidence="8 9">
    <name type="scientific">Phanerochaete sordida</name>
    <dbReference type="NCBI Taxonomy" id="48140"/>
    <lineage>
        <taxon>Eukaryota</taxon>
        <taxon>Fungi</taxon>
        <taxon>Dikarya</taxon>
        <taxon>Basidiomycota</taxon>
        <taxon>Agaricomycotina</taxon>
        <taxon>Agaricomycetes</taxon>
        <taxon>Polyporales</taxon>
        <taxon>Phanerochaetaceae</taxon>
        <taxon>Phanerochaete</taxon>
    </lineage>
</organism>
<dbReference type="EMBL" id="BPQB01000076">
    <property type="protein sequence ID" value="GJE97737.1"/>
    <property type="molecule type" value="Genomic_DNA"/>
</dbReference>
<dbReference type="PANTHER" id="PTHR43791">
    <property type="entry name" value="PERMEASE-RELATED"/>
    <property type="match status" value="1"/>
</dbReference>
<evidence type="ECO:0000256" key="2">
    <source>
        <dbReference type="ARBA" id="ARBA00022448"/>
    </source>
</evidence>
<gene>
    <name evidence="8" type="ORF">PsYK624_139580</name>
</gene>
<evidence type="ECO:0000256" key="6">
    <source>
        <dbReference type="SAM" id="MobiDB-lite"/>
    </source>
</evidence>
<keyword evidence="3 7" id="KW-0812">Transmembrane</keyword>
<dbReference type="OrthoDB" id="6730379at2759"/>
<feature type="region of interest" description="Disordered" evidence="6">
    <location>
        <begin position="1"/>
        <end position="20"/>
    </location>
</feature>
<feature type="transmembrane region" description="Helical" evidence="7">
    <location>
        <begin position="351"/>
        <end position="370"/>
    </location>
</feature>
<feature type="transmembrane region" description="Helical" evidence="7">
    <location>
        <begin position="215"/>
        <end position="235"/>
    </location>
</feature>
<evidence type="ECO:0000256" key="5">
    <source>
        <dbReference type="ARBA" id="ARBA00023136"/>
    </source>
</evidence>
<feature type="transmembrane region" description="Helical" evidence="7">
    <location>
        <begin position="409"/>
        <end position="431"/>
    </location>
</feature>
<comment type="caution">
    <text evidence="8">The sequence shown here is derived from an EMBL/GenBank/DDBJ whole genome shotgun (WGS) entry which is preliminary data.</text>
</comment>
<dbReference type="PANTHER" id="PTHR43791:SF1">
    <property type="entry name" value="ALLANTOATE PERMEASE"/>
    <property type="match status" value="1"/>
</dbReference>
<dbReference type="InterPro" id="IPR036259">
    <property type="entry name" value="MFS_trans_sf"/>
</dbReference>
<evidence type="ECO:0000256" key="1">
    <source>
        <dbReference type="ARBA" id="ARBA00004141"/>
    </source>
</evidence>
<feature type="transmembrane region" description="Helical" evidence="7">
    <location>
        <begin position="184"/>
        <end position="203"/>
    </location>
</feature>
<feature type="transmembrane region" description="Helical" evidence="7">
    <location>
        <begin position="443"/>
        <end position="462"/>
    </location>
</feature>
<keyword evidence="2" id="KW-0813">Transport</keyword>
<feature type="transmembrane region" description="Helical" evidence="7">
    <location>
        <begin position="119"/>
        <end position="139"/>
    </location>
</feature>
<feature type="transmembrane region" description="Helical" evidence="7">
    <location>
        <begin position="151"/>
        <end position="172"/>
    </location>
</feature>
<feature type="transmembrane region" description="Helical" evidence="7">
    <location>
        <begin position="281"/>
        <end position="299"/>
    </location>
</feature>
<feature type="transmembrane region" description="Helical" evidence="7">
    <location>
        <begin position="376"/>
        <end position="397"/>
    </location>
</feature>
<comment type="subcellular location">
    <subcellularLocation>
        <location evidence="1">Membrane</location>
        <topology evidence="1">Multi-pass membrane protein</topology>
    </subcellularLocation>
</comment>
<dbReference type="Proteomes" id="UP000703269">
    <property type="component" value="Unassembled WGS sequence"/>
</dbReference>
<dbReference type="SUPFAM" id="SSF103473">
    <property type="entry name" value="MFS general substrate transporter"/>
    <property type="match status" value="1"/>
</dbReference>
<sequence>MDKRDDTVVDDPEKTVDPSASSIDFGDKDEALKLVGLERVEIFTEAQYRRVRWKLDLVIVPLCQAVYCSQFLDKNVLNYASIMGLPVTGQHYNLIALAFYLGFLIWVFPTMYISQRLRLGKYLGINIVLWGMIMMLHAVPKAFGPFFILRLLLGMLESCVAPILILIISMFYTKKEQAQRISWFYLMNGVSGIFGGFVAYGISFDTSATIAPYKIMYLLTGGLAILVGIAVLIWMPDSPLHAVFLSKKERIIAVERIRDGQVGTENKTIKKYQIVEAFMDVRSWIIFILTIMTSIPNGGLSNFGNIIIKSFGYTSQQALILSSPIGAVGIISALLGGWYSDKTSDRMLPIVYARIPTIIGAGMLVGLKSTPANKGALLFADYIVSVFGSSLAIVYAWNASNTGGHTKKVTVNALTLSAFCIGNIVGAETFLPKDAPNYVPGKTAMLVLLVSSVGLCFAIRIINLRLNAKKRRHIQDLKERNGWSDADVDRERQRHAFLDMTDYENPYFTYTS</sequence>
<proteinExistence type="predicted"/>
<dbReference type="Pfam" id="PF07690">
    <property type="entry name" value="MFS_1"/>
    <property type="match status" value="1"/>
</dbReference>
<dbReference type="GO" id="GO:0022857">
    <property type="term" value="F:transmembrane transporter activity"/>
    <property type="evidence" value="ECO:0007669"/>
    <property type="project" value="InterPro"/>
</dbReference>
<name>A0A9P3LKY7_9APHY</name>
<keyword evidence="9" id="KW-1185">Reference proteome</keyword>
<keyword evidence="4 7" id="KW-1133">Transmembrane helix</keyword>
<reference evidence="8 9" key="1">
    <citation type="submission" date="2021-08" db="EMBL/GenBank/DDBJ databases">
        <title>Draft Genome Sequence of Phanerochaete sordida strain YK-624.</title>
        <authorList>
            <person name="Mori T."/>
            <person name="Dohra H."/>
            <person name="Suzuki T."/>
            <person name="Kawagishi H."/>
            <person name="Hirai H."/>
        </authorList>
    </citation>
    <scope>NUCLEOTIDE SEQUENCE [LARGE SCALE GENOMIC DNA]</scope>
    <source>
        <strain evidence="8 9">YK-624</strain>
    </source>
</reference>
<evidence type="ECO:0000256" key="3">
    <source>
        <dbReference type="ARBA" id="ARBA00022692"/>
    </source>
</evidence>
<protein>
    <submittedName>
        <fullName evidence="8">MFS general substrate transporter</fullName>
    </submittedName>
</protein>
<accession>A0A9P3LKY7</accession>
<dbReference type="AlphaFoldDB" id="A0A9P3LKY7"/>
<dbReference type="Gene3D" id="1.20.1250.20">
    <property type="entry name" value="MFS general substrate transporter like domains"/>
    <property type="match status" value="2"/>
</dbReference>
<evidence type="ECO:0000256" key="4">
    <source>
        <dbReference type="ARBA" id="ARBA00022989"/>
    </source>
</evidence>